<organism evidence="1 2">
    <name type="scientific">Mycolicibacterium mageritense</name>
    <name type="common">Mycobacterium mageritense</name>
    <dbReference type="NCBI Taxonomy" id="53462"/>
    <lineage>
        <taxon>Bacteria</taxon>
        <taxon>Bacillati</taxon>
        <taxon>Actinomycetota</taxon>
        <taxon>Actinomycetes</taxon>
        <taxon>Mycobacteriales</taxon>
        <taxon>Mycobacteriaceae</taxon>
        <taxon>Mycolicibacterium</taxon>
    </lineage>
</organism>
<dbReference type="Proteomes" id="UP001241092">
    <property type="component" value="Chromosome"/>
</dbReference>
<accession>A0AAI8XSM9</accession>
<protein>
    <submittedName>
        <fullName evidence="1">Uncharacterized protein</fullName>
    </submittedName>
</protein>
<evidence type="ECO:0000313" key="2">
    <source>
        <dbReference type="Proteomes" id="UP001241092"/>
    </source>
</evidence>
<gene>
    <name evidence="1" type="ORF">hbim_07153</name>
</gene>
<name>A0AAI8XSM9_MYCME</name>
<sequence>MSPAEGPQAVRFPLHAAEIRKRVEDAWIALMDAHVATSCALLASIVCIPDADLWDDAEAAYERAATAWHAINPLVLAAEAGADTMADYCQENHTMPALPAAPTRPHQWFRIWAADYTSVIWERRTAEPIGDILDAAQQFMADNNLTDAPLTVDWGTDWRQRWSGRITVNRNRFETHHNREYLPYLTQSPNPFIGGDK</sequence>
<proteinExistence type="predicted"/>
<dbReference type="EMBL" id="AP027452">
    <property type="protein sequence ID" value="BDY33178.1"/>
    <property type="molecule type" value="Genomic_DNA"/>
</dbReference>
<dbReference type="RefSeq" id="WP_286212783.1">
    <property type="nucleotide sequence ID" value="NZ_AP027452.1"/>
</dbReference>
<reference evidence="1" key="1">
    <citation type="submission" date="2023-03" db="EMBL/GenBank/DDBJ databases">
        <title>Draft genome sequence of a Mycolicibacterium mageritense strain H4_3_1 isolated from a hybrid biological-inorganic system reactor.</title>
        <authorList>
            <person name="Feng X."/>
            <person name="Kazama D."/>
            <person name="Sato K."/>
            <person name="Kobayashi H."/>
        </authorList>
    </citation>
    <scope>NUCLEOTIDE SEQUENCE</scope>
    <source>
        <strain evidence="1">H4_3_1</strain>
    </source>
</reference>
<dbReference type="AlphaFoldDB" id="A0AAI8XSM9"/>
<evidence type="ECO:0000313" key="1">
    <source>
        <dbReference type="EMBL" id="BDY33178.1"/>
    </source>
</evidence>